<dbReference type="PANTHER" id="PTHR30097">
    <property type="entry name" value="CATION EFFLUX SYSTEM PROTEIN CUSB"/>
    <property type="match status" value="1"/>
</dbReference>
<dbReference type="Gene3D" id="2.40.420.20">
    <property type="match status" value="1"/>
</dbReference>
<comment type="similarity">
    <text evidence="1">Belongs to the membrane fusion protein (MFP) (TC 8.A.1) family.</text>
</comment>
<dbReference type="Gene3D" id="2.40.30.170">
    <property type="match status" value="1"/>
</dbReference>
<feature type="domain" description="CusB-like beta-barrel" evidence="5">
    <location>
        <begin position="246"/>
        <end position="323"/>
    </location>
</feature>
<dbReference type="Proteomes" id="UP001381174">
    <property type="component" value="Unassembled WGS sequence"/>
</dbReference>
<dbReference type="Pfam" id="PF25954">
    <property type="entry name" value="Beta-barrel_RND_2"/>
    <property type="match status" value="1"/>
</dbReference>
<dbReference type="RefSeq" id="WP_336807186.1">
    <property type="nucleotide sequence ID" value="NZ_JBBBNY010000003.1"/>
</dbReference>
<dbReference type="Pfam" id="PF25975">
    <property type="entry name" value="CzcB_C"/>
    <property type="match status" value="1"/>
</dbReference>
<dbReference type="PANTHER" id="PTHR30097:SF15">
    <property type="entry name" value="CATION EFFLUX SYSTEM PROTEIN CUSB"/>
    <property type="match status" value="1"/>
</dbReference>
<evidence type="ECO:0000256" key="1">
    <source>
        <dbReference type="ARBA" id="ARBA00009477"/>
    </source>
</evidence>
<evidence type="ECO:0000256" key="2">
    <source>
        <dbReference type="ARBA" id="ARBA00022448"/>
    </source>
</evidence>
<keyword evidence="8" id="KW-1185">Reference proteome</keyword>
<dbReference type="Gene3D" id="2.40.50.100">
    <property type="match status" value="1"/>
</dbReference>
<name>A0ABU8JBI9_9GAMM</name>
<dbReference type="EMBL" id="JBBBNY010000003">
    <property type="protein sequence ID" value="MEI7036574.1"/>
    <property type="molecule type" value="Genomic_DNA"/>
</dbReference>
<dbReference type="InterPro" id="IPR058790">
    <property type="entry name" value="BSH_CusB"/>
</dbReference>
<dbReference type="InterPro" id="IPR051909">
    <property type="entry name" value="MFP_Cation_Efflux"/>
</dbReference>
<dbReference type="InterPro" id="IPR058649">
    <property type="entry name" value="CzcB_C"/>
</dbReference>
<evidence type="ECO:0000313" key="8">
    <source>
        <dbReference type="Proteomes" id="UP001381174"/>
    </source>
</evidence>
<protein>
    <submittedName>
        <fullName evidence="7">Efflux RND transporter periplasmic adaptor subunit</fullName>
    </submittedName>
</protein>
<dbReference type="InterPro" id="IPR006143">
    <property type="entry name" value="RND_pump_MFP"/>
</dbReference>
<evidence type="ECO:0000256" key="3">
    <source>
        <dbReference type="SAM" id="MobiDB-lite"/>
    </source>
</evidence>
<gene>
    <name evidence="7" type="ORF">WAT24_07385</name>
</gene>
<evidence type="ECO:0000313" key="7">
    <source>
        <dbReference type="EMBL" id="MEI7036574.1"/>
    </source>
</evidence>
<feature type="region of interest" description="Disordered" evidence="3">
    <location>
        <begin position="405"/>
        <end position="441"/>
    </location>
</feature>
<proteinExistence type="inferred from homology"/>
<dbReference type="InterPro" id="IPR058792">
    <property type="entry name" value="Beta-barrel_RND_2"/>
</dbReference>
<evidence type="ECO:0000259" key="4">
    <source>
        <dbReference type="Pfam" id="PF25919"/>
    </source>
</evidence>
<reference evidence="7 8" key="1">
    <citation type="journal article" date="2014" name="Int. J. Syst. Evol. Microbiol.">
        <title>Fulvimonas yonginensis sp. nov., isolated from greenhouse soil, and emended description of the genus Fulvimonas.</title>
        <authorList>
            <person name="Ahn J.H."/>
            <person name="Kim S.J."/>
            <person name="Weon H.Y."/>
            <person name="Hong S.B."/>
            <person name="Seok S.J."/>
            <person name="Kwon S.W."/>
        </authorList>
    </citation>
    <scope>NUCLEOTIDE SEQUENCE [LARGE SCALE GENOMIC DNA]</scope>
    <source>
        <strain evidence="7 8">KACC 16952</strain>
    </source>
</reference>
<dbReference type="NCBIfam" id="TIGR01730">
    <property type="entry name" value="RND_mfp"/>
    <property type="match status" value="1"/>
</dbReference>
<feature type="domain" description="CzcB-like C-terminal circularly permuted SH3-like" evidence="6">
    <location>
        <begin position="341"/>
        <end position="390"/>
    </location>
</feature>
<accession>A0ABU8JBI9</accession>
<sequence>MKRPSILLAFVVLALALALLAAGYLVGRHQAPAMASAGAPAQPQRKVLYWYDTMVPDQHFDHPGLSPMGMQMVPRYADEESAGGVRIDPATVQNLGLRTATVERRSLAGTIDVPGTVGWDLRRASIVSARVDAIVQKLYVKAPYTRVAAGEPLVALLAPQWSSAVAEYQALEHAQSADGRALRAAARARLQAMGLSAADLRSAGRGSGATITLHAPQAGVVATLEVGEGQRVGAGQTLMAVNGLASVWIEAALPQGLAGIVRNGTPVSVTADAVPGRTFRGSVESLLPDVDNATRTQRARIVVDNADGALSPGMFANVRLQPAAASARPVVPDDALIVAGADSNRVILAEGDGRFRAVAVRTGRSAGGYTEIVEGLHGGEQVVVSGQFLIDSEASLSGALDRLDSSRAAAGPPGGAMHDAHGMPAGSSSTAMPGMPMEKHP</sequence>
<comment type="caution">
    <text evidence="7">The sequence shown here is derived from an EMBL/GenBank/DDBJ whole genome shotgun (WGS) entry which is preliminary data.</text>
</comment>
<dbReference type="Pfam" id="PF25919">
    <property type="entry name" value="BSH_CusB"/>
    <property type="match status" value="1"/>
</dbReference>
<keyword evidence="2" id="KW-0813">Transport</keyword>
<feature type="domain" description="CusB-like barrel-sandwich hybrid" evidence="4">
    <location>
        <begin position="125"/>
        <end position="242"/>
    </location>
</feature>
<dbReference type="SUPFAM" id="SSF111369">
    <property type="entry name" value="HlyD-like secretion proteins"/>
    <property type="match status" value="1"/>
</dbReference>
<evidence type="ECO:0000259" key="5">
    <source>
        <dbReference type="Pfam" id="PF25954"/>
    </source>
</evidence>
<organism evidence="7 8">
    <name type="scientific">Fulvimonas yonginensis</name>
    <dbReference type="NCBI Taxonomy" id="1495200"/>
    <lineage>
        <taxon>Bacteria</taxon>
        <taxon>Pseudomonadati</taxon>
        <taxon>Pseudomonadota</taxon>
        <taxon>Gammaproteobacteria</taxon>
        <taxon>Lysobacterales</taxon>
        <taxon>Rhodanobacteraceae</taxon>
        <taxon>Fulvimonas</taxon>
    </lineage>
</organism>
<evidence type="ECO:0000259" key="6">
    <source>
        <dbReference type="Pfam" id="PF25975"/>
    </source>
</evidence>